<name>A0A2P5D9U8_TREOI</name>
<dbReference type="Proteomes" id="UP000237000">
    <property type="component" value="Unassembled WGS sequence"/>
</dbReference>
<keyword evidence="2" id="KW-1185">Reference proteome</keyword>
<accession>A0A2P5D9U8</accession>
<evidence type="ECO:0000313" key="1">
    <source>
        <dbReference type="EMBL" id="PON70058.1"/>
    </source>
</evidence>
<comment type="caution">
    <text evidence="1">The sequence shown here is derived from an EMBL/GenBank/DDBJ whole genome shotgun (WGS) entry which is preliminary data.</text>
</comment>
<gene>
    <name evidence="1" type="ORF">TorRG33x02_258120</name>
</gene>
<reference evidence="2" key="1">
    <citation type="submission" date="2016-06" db="EMBL/GenBank/DDBJ databases">
        <title>Parallel loss of symbiosis genes in relatives of nitrogen-fixing non-legume Parasponia.</title>
        <authorList>
            <person name="Van Velzen R."/>
            <person name="Holmer R."/>
            <person name="Bu F."/>
            <person name="Rutten L."/>
            <person name="Van Zeijl A."/>
            <person name="Liu W."/>
            <person name="Santuari L."/>
            <person name="Cao Q."/>
            <person name="Sharma T."/>
            <person name="Shen D."/>
            <person name="Roswanjaya Y."/>
            <person name="Wardhani T."/>
            <person name="Kalhor M.S."/>
            <person name="Jansen J."/>
            <person name="Van den Hoogen J."/>
            <person name="Gungor B."/>
            <person name="Hartog M."/>
            <person name="Hontelez J."/>
            <person name="Verver J."/>
            <person name="Yang W.-C."/>
            <person name="Schijlen E."/>
            <person name="Repin R."/>
            <person name="Schilthuizen M."/>
            <person name="Schranz E."/>
            <person name="Heidstra R."/>
            <person name="Miyata K."/>
            <person name="Fedorova E."/>
            <person name="Kohlen W."/>
            <person name="Bisseling T."/>
            <person name="Smit S."/>
            <person name="Geurts R."/>
        </authorList>
    </citation>
    <scope>NUCLEOTIDE SEQUENCE [LARGE SCALE GENOMIC DNA]</scope>
    <source>
        <strain evidence="2">cv. RG33-2</strain>
    </source>
</reference>
<dbReference type="AlphaFoldDB" id="A0A2P5D9U8"/>
<dbReference type="EMBL" id="JXTC01000285">
    <property type="protein sequence ID" value="PON70058.1"/>
    <property type="molecule type" value="Genomic_DNA"/>
</dbReference>
<protein>
    <submittedName>
        <fullName evidence="1">Uncharacterized protein</fullName>
    </submittedName>
</protein>
<dbReference type="InParanoid" id="A0A2P5D9U8"/>
<organism evidence="1 2">
    <name type="scientific">Trema orientale</name>
    <name type="common">Charcoal tree</name>
    <name type="synonym">Celtis orientalis</name>
    <dbReference type="NCBI Taxonomy" id="63057"/>
    <lineage>
        <taxon>Eukaryota</taxon>
        <taxon>Viridiplantae</taxon>
        <taxon>Streptophyta</taxon>
        <taxon>Embryophyta</taxon>
        <taxon>Tracheophyta</taxon>
        <taxon>Spermatophyta</taxon>
        <taxon>Magnoliopsida</taxon>
        <taxon>eudicotyledons</taxon>
        <taxon>Gunneridae</taxon>
        <taxon>Pentapetalae</taxon>
        <taxon>rosids</taxon>
        <taxon>fabids</taxon>
        <taxon>Rosales</taxon>
        <taxon>Cannabaceae</taxon>
        <taxon>Trema</taxon>
    </lineage>
</organism>
<sequence length="65" mass="6988">MGKQPAFPTAFHGGIFTAARRSRRGRAIGVSRQLGGLERSWREVGLAKGQVATDGWSSRYGGLRG</sequence>
<proteinExistence type="predicted"/>
<evidence type="ECO:0000313" key="2">
    <source>
        <dbReference type="Proteomes" id="UP000237000"/>
    </source>
</evidence>